<feature type="transmembrane region" description="Helical" evidence="1">
    <location>
        <begin position="12"/>
        <end position="30"/>
    </location>
</feature>
<evidence type="ECO:0000256" key="1">
    <source>
        <dbReference type="SAM" id="Phobius"/>
    </source>
</evidence>
<evidence type="ECO:0000313" key="2">
    <source>
        <dbReference type="EMBL" id="GAK36854.1"/>
    </source>
</evidence>
<sequence length="56" mass="6656">MGATLSDVAFEYKALWIQAGVYFLTTCWVYRWQIITSRKHVIEKYKELKAKRTTVL</sequence>
<dbReference type="Proteomes" id="UP000027601">
    <property type="component" value="Unassembled WGS sequence"/>
</dbReference>
<dbReference type="AlphaFoldDB" id="A0A069D9F0"/>
<keyword evidence="3" id="KW-1185">Reference proteome</keyword>
<dbReference type="eggNOG" id="COG0842">
    <property type="taxonomic scope" value="Bacteria"/>
</dbReference>
<dbReference type="EMBL" id="BAJS01000010">
    <property type="protein sequence ID" value="GAK36854.1"/>
    <property type="molecule type" value="Genomic_DNA"/>
</dbReference>
<accession>A0A069D9F0</accession>
<gene>
    <name evidence="2" type="ORF">JCM15093_2054</name>
</gene>
<reference evidence="2 3" key="1">
    <citation type="journal article" date="2015" name="Microbes Environ.">
        <title>Distribution and evolution of nitrogen fixation genes in the phylum bacteroidetes.</title>
        <authorList>
            <person name="Inoue J."/>
            <person name="Oshima K."/>
            <person name="Suda W."/>
            <person name="Sakamoto M."/>
            <person name="Iino T."/>
            <person name="Noda S."/>
            <person name="Hongoh Y."/>
            <person name="Hattori M."/>
            <person name="Ohkuma M."/>
        </authorList>
    </citation>
    <scope>NUCLEOTIDE SEQUENCE [LARGE SCALE GENOMIC DNA]</scope>
    <source>
        <strain evidence="2 3">JCM 15093</strain>
    </source>
</reference>
<proteinExistence type="predicted"/>
<organism evidence="2 3">
    <name type="scientific">Bacteroides graminisolvens DSM 19988 = JCM 15093</name>
    <dbReference type="NCBI Taxonomy" id="1121097"/>
    <lineage>
        <taxon>Bacteria</taxon>
        <taxon>Pseudomonadati</taxon>
        <taxon>Bacteroidota</taxon>
        <taxon>Bacteroidia</taxon>
        <taxon>Bacteroidales</taxon>
        <taxon>Bacteroidaceae</taxon>
        <taxon>Bacteroides</taxon>
    </lineage>
</organism>
<name>A0A069D9F0_9BACE</name>
<keyword evidence="1" id="KW-0812">Transmembrane</keyword>
<keyword evidence="1" id="KW-1133">Transmembrane helix</keyword>
<keyword evidence="1" id="KW-0472">Membrane</keyword>
<evidence type="ECO:0000313" key="3">
    <source>
        <dbReference type="Proteomes" id="UP000027601"/>
    </source>
</evidence>
<protein>
    <submittedName>
        <fullName evidence="2">ABC-type multidrug transport system, permease component</fullName>
    </submittedName>
</protein>
<comment type="caution">
    <text evidence="2">The sequence shown here is derived from an EMBL/GenBank/DDBJ whole genome shotgun (WGS) entry which is preliminary data.</text>
</comment>